<evidence type="ECO:0000256" key="1">
    <source>
        <dbReference type="ARBA" id="ARBA00004255"/>
    </source>
</evidence>
<name>A0A853ESW5_9MICO</name>
<comment type="caution">
    <text evidence="5">The sequence shown here is derived from an EMBL/GenBank/DDBJ whole genome shotgun (WGS) entry which is preliminary data.</text>
</comment>
<keyword evidence="4" id="KW-0472">Membrane</keyword>
<sequence length="226" mass="23773">MTTITEDFLLLVLDGATGKPRLDSSSLSLGLAGGVLLDLSLAGRVTVPERGAPDAGRVVIIPGPTLGHPVLDTALSIIARDKPHKPETVVSRLSKNLREAVFASLESRGIVRRHERKVLGIFPSTAWPVTSPLAGDTVRQRLWSTLVLKQDPDAPTAALVALLLATDSLHKALPGQDRRALKQRAKQVSEGSWAAESVRKAISAVQAAIMASVMVATTAAATTSSS</sequence>
<organism evidence="5 6">
    <name type="scientific">Sanguibacter inulinus</name>
    <dbReference type="NCBI Taxonomy" id="60922"/>
    <lineage>
        <taxon>Bacteria</taxon>
        <taxon>Bacillati</taxon>
        <taxon>Actinomycetota</taxon>
        <taxon>Actinomycetes</taxon>
        <taxon>Micrococcales</taxon>
        <taxon>Sanguibacteraceae</taxon>
        <taxon>Sanguibacter</taxon>
    </lineage>
</organism>
<dbReference type="PANTHER" id="PTHR12704:SF2">
    <property type="entry name" value="GOLGI PHOSPHOPROTEIN 3 HOMOLOG SAURON"/>
    <property type="match status" value="1"/>
</dbReference>
<dbReference type="RefSeq" id="WP_179912335.1">
    <property type="nucleotide sequence ID" value="NZ_JACBYE010000004.1"/>
</dbReference>
<evidence type="ECO:0000256" key="4">
    <source>
        <dbReference type="ARBA" id="ARBA00023136"/>
    </source>
</evidence>
<dbReference type="Gene3D" id="1.10.3630.10">
    <property type="entry name" value="yeast vps74-n-term truncation variant domain like"/>
    <property type="match status" value="1"/>
</dbReference>
<dbReference type="GO" id="GO:0070273">
    <property type="term" value="F:phosphatidylinositol-4-phosphate binding"/>
    <property type="evidence" value="ECO:0007669"/>
    <property type="project" value="InterPro"/>
</dbReference>
<comment type="subcellular location">
    <subcellularLocation>
        <location evidence="1">Golgi apparatus membrane</location>
        <topology evidence="1">Peripheral membrane protein</topology>
        <orientation evidence="1">Cytoplasmic side</orientation>
    </subcellularLocation>
</comment>
<evidence type="ECO:0000256" key="2">
    <source>
        <dbReference type="ARBA" id="ARBA00023034"/>
    </source>
</evidence>
<dbReference type="PANTHER" id="PTHR12704">
    <property type="entry name" value="TRANS-GOLGI PROTEIN GMX33"/>
    <property type="match status" value="1"/>
</dbReference>
<keyword evidence="6" id="KW-1185">Reference proteome</keyword>
<dbReference type="InterPro" id="IPR038261">
    <property type="entry name" value="GPP34-like_sf"/>
</dbReference>
<proteinExistence type="predicted"/>
<dbReference type="EMBL" id="JACBYE010000004">
    <property type="protein sequence ID" value="NYS92483.1"/>
    <property type="molecule type" value="Genomic_DNA"/>
</dbReference>
<dbReference type="InterPro" id="IPR008628">
    <property type="entry name" value="GPP34-like"/>
</dbReference>
<dbReference type="Proteomes" id="UP000561011">
    <property type="component" value="Unassembled WGS sequence"/>
</dbReference>
<evidence type="ECO:0000313" key="5">
    <source>
        <dbReference type="EMBL" id="NYS92483.1"/>
    </source>
</evidence>
<dbReference type="GO" id="GO:0043001">
    <property type="term" value="P:Golgi to plasma membrane protein transport"/>
    <property type="evidence" value="ECO:0007669"/>
    <property type="project" value="TreeGrafter"/>
</dbReference>
<evidence type="ECO:0000256" key="3">
    <source>
        <dbReference type="ARBA" id="ARBA00023121"/>
    </source>
</evidence>
<reference evidence="5 6" key="1">
    <citation type="submission" date="2020-07" db="EMBL/GenBank/DDBJ databases">
        <title>MOT database genomes.</title>
        <authorList>
            <person name="Joseph S."/>
            <person name="Aduse-Opoku J."/>
            <person name="Hashim A."/>
            <person name="Wade W."/>
            <person name="Curtis M."/>
        </authorList>
    </citation>
    <scope>NUCLEOTIDE SEQUENCE [LARGE SCALE GENOMIC DNA]</scope>
    <source>
        <strain evidence="5 6">DSM 100099</strain>
    </source>
</reference>
<accession>A0A853ESW5</accession>
<evidence type="ECO:0000313" key="6">
    <source>
        <dbReference type="Proteomes" id="UP000561011"/>
    </source>
</evidence>
<dbReference type="Pfam" id="PF05719">
    <property type="entry name" value="GPP34"/>
    <property type="match status" value="1"/>
</dbReference>
<dbReference type="AlphaFoldDB" id="A0A853ESW5"/>
<keyword evidence="3" id="KW-0446">Lipid-binding</keyword>
<dbReference type="GO" id="GO:0012505">
    <property type="term" value="C:endomembrane system"/>
    <property type="evidence" value="ECO:0007669"/>
    <property type="project" value="UniProtKB-ARBA"/>
</dbReference>
<gene>
    <name evidence="5" type="ORF">HZZ10_02920</name>
</gene>
<dbReference type="GO" id="GO:0007030">
    <property type="term" value="P:Golgi organization"/>
    <property type="evidence" value="ECO:0007669"/>
    <property type="project" value="TreeGrafter"/>
</dbReference>
<dbReference type="GO" id="GO:0005829">
    <property type="term" value="C:cytosol"/>
    <property type="evidence" value="ECO:0007669"/>
    <property type="project" value="TreeGrafter"/>
</dbReference>
<dbReference type="GO" id="GO:0006890">
    <property type="term" value="P:retrograde vesicle-mediated transport, Golgi to endoplasmic reticulum"/>
    <property type="evidence" value="ECO:0007669"/>
    <property type="project" value="TreeGrafter"/>
</dbReference>
<dbReference type="GO" id="GO:0048194">
    <property type="term" value="P:Golgi vesicle budding"/>
    <property type="evidence" value="ECO:0007669"/>
    <property type="project" value="TreeGrafter"/>
</dbReference>
<keyword evidence="2" id="KW-0333">Golgi apparatus</keyword>
<protein>
    <submittedName>
        <fullName evidence="5">GPP34 family phosphoprotein</fullName>
    </submittedName>
</protein>